<evidence type="ECO:0000256" key="7">
    <source>
        <dbReference type="ARBA" id="ARBA00022664"/>
    </source>
</evidence>
<dbReference type="STRING" id="1802519.A2961_04390"/>
<keyword evidence="5 15" id="KW-0963">Cytoplasm</keyword>
<comment type="caution">
    <text evidence="18">The sequence shown here is derived from an EMBL/GenBank/DDBJ whole genome shotgun (WGS) entry which is preliminary data.</text>
</comment>
<comment type="similarity">
    <text evidence="3">Belongs to the ribonuclease III family.</text>
</comment>
<keyword evidence="15" id="KW-0699">rRNA-binding</keyword>
<evidence type="ECO:0000256" key="3">
    <source>
        <dbReference type="ARBA" id="ARBA00010183"/>
    </source>
</evidence>
<keyword evidence="14 15" id="KW-0694">RNA-binding</keyword>
<keyword evidence="9 15" id="KW-0540">Nuclease</keyword>
<evidence type="ECO:0000256" key="11">
    <source>
        <dbReference type="ARBA" id="ARBA00022759"/>
    </source>
</evidence>
<evidence type="ECO:0000259" key="16">
    <source>
        <dbReference type="PROSITE" id="PS50137"/>
    </source>
</evidence>
<keyword evidence="12 15" id="KW-0378">Hydrolase</keyword>
<evidence type="ECO:0000256" key="14">
    <source>
        <dbReference type="ARBA" id="ARBA00022884"/>
    </source>
</evidence>
<dbReference type="HAMAP" id="MF_00104">
    <property type="entry name" value="RNase_III"/>
    <property type="match status" value="1"/>
</dbReference>
<dbReference type="FunFam" id="1.10.1520.10:FF:000001">
    <property type="entry name" value="Ribonuclease 3"/>
    <property type="match status" value="1"/>
</dbReference>
<dbReference type="AlphaFoldDB" id="A0A1F8BMG4"/>
<dbReference type="PROSITE" id="PS00517">
    <property type="entry name" value="RNASE_3_1"/>
    <property type="match status" value="1"/>
</dbReference>
<dbReference type="GO" id="GO:0003725">
    <property type="term" value="F:double-stranded RNA binding"/>
    <property type="evidence" value="ECO:0007669"/>
    <property type="project" value="TreeGrafter"/>
</dbReference>
<dbReference type="Gene3D" id="3.30.160.20">
    <property type="match status" value="1"/>
</dbReference>
<dbReference type="GO" id="GO:0006397">
    <property type="term" value="P:mRNA processing"/>
    <property type="evidence" value="ECO:0007669"/>
    <property type="project" value="UniProtKB-UniRule"/>
</dbReference>
<dbReference type="GO" id="GO:0046872">
    <property type="term" value="F:metal ion binding"/>
    <property type="evidence" value="ECO:0007669"/>
    <property type="project" value="UniProtKB-KW"/>
</dbReference>
<feature type="domain" description="RNase III" evidence="17">
    <location>
        <begin position="1"/>
        <end position="127"/>
    </location>
</feature>
<comment type="function">
    <text evidence="15">Digests double-stranded RNA. Involved in the processing of primary rRNA transcript to yield the immediate precursors to the large and small rRNAs (23S and 16S). Processes some mRNAs, and tRNAs when they are encoded in the rRNA operon. Processes pre-crRNA and tracrRNA of type II CRISPR loci if present in the organism.</text>
</comment>
<evidence type="ECO:0000256" key="12">
    <source>
        <dbReference type="ARBA" id="ARBA00022801"/>
    </source>
</evidence>
<comment type="subunit">
    <text evidence="4 15">Homodimer.</text>
</comment>
<evidence type="ECO:0000313" key="19">
    <source>
        <dbReference type="Proteomes" id="UP000177082"/>
    </source>
</evidence>
<feature type="binding site" evidence="15">
    <location>
        <position position="113"/>
    </location>
    <ligand>
        <name>Mg(2+)</name>
        <dbReference type="ChEBI" id="CHEBI:18420"/>
    </ligand>
</feature>
<keyword evidence="7 15" id="KW-0507">mRNA processing</keyword>
<dbReference type="Proteomes" id="UP000177082">
    <property type="component" value="Unassembled WGS sequence"/>
</dbReference>
<dbReference type="InterPro" id="IPR011907">
    <property type="entry name" value="RNase_III"/>
</dbReference>
<keyword evidence="13 15" id="KW-0460">Magnesium</keyword>
<sequence length="224" mass="24872">MNLGEIKKIFKNKRLFDQAMTHRSWLNENGKSRESNERLEFLGDAVLEFVVSSYLYHLLPDKEEGFLTTLRANLVNTENLSKFAERLDLGDELFLSKGEEAGGGRKNKSLLADTVEALLGAIYIDSGLATTRNFIEEQLLSDINEILLRPLKDAKSSLQEIIQAQGLPAPVYEVVLESGPDHDKNFLVSVNVKGKSIATGEGKSKSQAEQVAAEHALVKFNHKS</sequence>
<dbReference type="SUPFAM" id="SSF54768">
    <property type="entry name" value="dsRNA-binding domain-like"/>
    <property type="match status" value="1"/>
</dbReference>
<proteinExistence type="inferred from homology"/>
<keyword evidence="6 15" id="KW-0698">rRNA processing</keyword>
<dbReference type="FunFam" id="3.30.160.20:FF:000003">
    <property type="entry name" value="Ribonuclease 3"/>
    <property type="match status" value="1"/>
</dbReference>
<evidence type="ECO:0000256" key="4">
    <source>
        <dbReference type="ARBA" id="ARBA00011738"/>
    </source>
</evidence>
<evidence type="ECO:0000256" key="8">
    <source>
        <dbReference type="ARBA" id="ARBA00022694"/>
    </source>
</evidence>
<comment type="catalytic activity">
    <reaction evidence="1 15">
        <text>Endonucleolytic cleavage to 5'-phosphomonoester.</text>
        <dbReference type="EC" id="3.1.26.3"/>
    </reaction>
</comment>
<dbReference type="InterPro" id="IPR036389">
    <property type="entry name" value="RNase_III_sf"/>
</dbReference>
<dbReference type="CDD" id="cd00593">
    <property type="entry name" value="RIBOc"/>
    <property type="match status" value="1"/>
</dbReference>
<gene>
    <name evidence="15" type="primary">rnc</name>
    <name evidence="18" type="ORF">A2961_04390</name>
</gene>
<dbReference type="EC" id="3.1.26.3" evidence="15"/>
<dbReference type="InterPro" id="IPR014720">
    <property type="entry name" value="dsRBD_dom"/>
</dbReference>
<evidence type="ECO:0000256" key="9">
    <source>
        <dbReference type="ARBA" id="ARBA00022722"/>
    </source>
</evidence>
<feature type="active site" evidence="15">
    <location>
        <position position="44"/>
    </location>
</feature>
<keyword evidence="10 15" id="KW-0479">Metal-binding</keyword>
<dbReference type="SMART" id="SM00358">
    <property type="entry name" value="DSRM"/>
    <property type="match status" value="1"/>
</dbReference>
<dbReference type="InterPro" id="IPR000999">
    <property type="entry name" value="RNase_III_dom"/>
</dbReference>
<reference evidence="18 19" key="1">
    <citation type="journal article" date="2016" name="Nat. Commun.">
        <title>Thousands of microbial genomes shed light on interconnected biogeochemical processes in an aquifer system.</title>
        <authorList>
            <person name="Anantharaman K."/>
            <person name="Brown C.T."/>
            <person name="Hug L.A."/>
            <person name="Sharon I."/>
            <person name="Castelle C.J."/>
            <person name="Probst A.J."/>
            <person name="Thomas B.C."/>
            <person name="Singh A."/>
            <person name="Wilkins M.J."/>
            <person name="Karaoz U."/>
            <person name="Brodie E.L."/>
            <person name="Williams K.H."/>
            <person name="Hubbard S.S."/>
            <person name="Banfield J.F."/>
        </authorList>
    </citation>
    <scope>NUCLEOTIDE SEQUENCE [LARGE SCALE GENOMIC DNA]</scope>
</reference>
<dbReference type="Pfam" id="PF14622">
    <property type="entry name" value="Ribonucleas_3_3"/>
    <property type="match status" value="1"/>
</dbReference>
<keyword evidence="11 15" id="KW-0255">Endonuclease</keyword>
<organism evidence="18 19">
    <name type="scientific">Candidatus Woesebacteria bacterium RIFCSPLOWO2_01_FULL_39_21</name>
    <dbReference type="NCBI Taxonomy" id="1802519"/>
    <lineage>
        <taxon>Bacteria</taxon>
        <taxon>Candidatus Woeseibacteriota</taxon>
    </lineage>
</organism>
<dbReference type="GO" id="GO:0008033">
    <property type="term" value="P:tRNA processing"/>
    <property type="evidence" value="ECO:0007669"/>
    <property type="project" value="UniProtKB-KW"/>
</dbReference>
<keyword evidence="8 15" id="KW-0819">tRNA processing</keyword>
<comment type="subcellular location">
    <subcellularLocation>
        <location evidence="2 15">Cytoplasm</location>
    </subcellularLocation>
</comment>
<dbReference type="GO" id="GO:0005737">
    <property type="term" value="C:cytoplasm"/>
    <property type="evidence" value="ECO:0007669"/>
    <property type="project" value="UniProtKB-SubCell"/>
</dbReference>
<dbReference type="GO" id="GO:0006364">
    <property type="term" value="P:rRNA processing"/>
    <property type="evidence" value="ECO:0007669"/>
    <property type="project" value="UniProtKB-UniRule"/>
</dbReference>
<dbReference type="GO" id="GO:0019843">
    <property type="term" value="F:rRNA binding"/>
    <property type="evidence" value="ECO:0007669"/>
    <property type="project" value="UniProtKB-KW"/>
</dbReference>
<dbReference type="SMART" id="SM00535">
    <property type="entry name" value="RIBOc"/>
    <property type="match status" value="1"/>
</dbReference>
<evidence type="ECO:0000256" key="5">
    <source>
        <dbReference type="ARBA" id="ARBA00022490"/>
    </source>
</evidence>
<evidence type="ECO:0000256" key="13">
    <source>
        <dbReference type="ARBA" id="ARBA00022842"/>
    </source>
</evidence>
<dbReference type="PROSITE" id="PS50142">
    <property type="entry name" value="RNASE_3_2"/>
    <property type="match status" value="1"/>
</dbReference>
<dbReference type="PANTHER" id="PTHR11207">
    <property type="entry name" value="RIBONUCLEASE III"/>
    <property type="match status" value="1"/>
</dbReference>
<feature type="active site" evidence="15">
    <location>
        <position position="116"/>
    </location>
</feature>
<evidence type="ECO:0000259" key="17">
    <source>
        <dbReference type="PROSITE" id="PS50142"/>
    </source>
</evidence>
<dbReference type="PROSITE" id="PS50137">
    <property type="entry name" value="DS_RBD"/>
    <property type="match status" value="1"/>
</dbReference>
<dbReference type="EMBL" id="MGHF01000006">
    <property type="protein sequence ID" value="OGM64468.1"/>
    <property type="molecule type" value="Genomic_DNA"/>
</dbReference>
<feature type="binding site" evidence="15">
    <location>
        <position position="40"/>
    </location>
    <ligand>
        <name>Mg(2+)</name>
        <dbReference type="ChEBI" id="CHEBI:18420"/>
    </ligand>
</feature>
<evidence type="ECO:0000256" key="6">
    <source>
        <dbReference type="ARBA" id="ARBA00022552"/>
    </source>
</evidence>
<feature type="domain" description="DRBM" evidence="16">
    <location>
        <begin position="153"/>
        <end position="222"/>
    </location>
</feature>
<accession>A0A1F8BMG4</accession>
<name>A0A1F8BMG4_9BACT</name>
<dbReference type="GO" id="GO:0042802">
    <property type="term" value="F:identical protein binding"/>
    <property type="evidence" value="ECO:0007669"/>
    <property type="project" value="UniProtKB-ARBA"/>
</dbReference>
<dbReference type="SUPFAM" id="SSF69065">
    <property type="entry name" value="RNase III domain-like"/>
    <property type="match status" value="1"/>
</dbReference>
<dbReference type="Pfam" id="PF00035">
    <property type="entry name" value="dsrm"/>
    <property type="match status" value="1"/>
</dbReference>
<evidence type="ECO:0000256" key="15">
    <source>
        <dbReference type="HAMAP-Rule" id="MF_00104"/>
    </source>
</evidence>
<protein>
    <recommendedName>
        <fullName evidence="15">Ribonuclease 3</fullName>
        <ecNumber evidence="15">3.1.26.3</ecNumber>
    </recommendedName>
    <alternativeName>
        <fullName evidence="15">Ribonuclease III</fullName>
        <shortName evidence="15">RNase III</shortName>
    </alternativeName>
</protein>
<evidence type="ECO:0000256" key="1">
    <source>
        <dbReference type="ARBA" id="ARBA00000109"/>
    </source>
</evidence>
<dbReference type="CDD" id="cd10845">
    <property type="entry name" value="DSRM_RNAse_III_family"/>
    <property type="match status" value="1"/>
</dbReference>
<feature type="binding site" evidence="15">
    <location>
        <position position="116"/>
    </location>
    <ligand>
        <name>Mg(2+)</name>
        <dbReference type="ChEBI" id="CHEBI:18420"/>
    </ligand>
</feature>
<evidence type="ECO:0000256" key="2">
    <source>
        <dbReference type="ARBA" id="ARBA00004496"/>
    </source>
</evidence>
<evidence type="ECO:0000256" key="10">
    <source>
        <dbReference type="ARBA" id="ARBA00022723"/>
    </source>
</evidence>
<dbReference type="GO" id="GO:0010468">
    <property type="term" value="P:regulation of gene expression"/>
    <property type="evidence" value="ECO:0007669"/>
    <property type="project" value="TreeGrafter"/>
</dbReference>
<dbReference type="Gene3D" id="1.10.1520.10">
    <property type="entry name" value="Ribonuclease III domain"/>
    <property type="match status" value="1"/>
</dbReference>
<dbReference type="GO" id="GO:0004525">
    <property type="term" value="F:ribonuclease III activity"/>
    <property type="evidence" value="ECO:0007669"/>
    <property type="project" value="UniProtKB-UniRule"/>
</dbReference>
<evidence type="ECO:0000313" key="18">
    <source>
        <dbReference type="EMBL" id="OGM64468.1"/>
    </source>
</evidence>
<dbReference type="PANTHER" id="PTHR11207:SF0">
    <property type="entry name" value="RIBONUCLEASE 3"/>
    <property type="match status" value="1"/>
</dbReference>
<comment type="cofactor">
    <cofactor evidence="15">
        <name>Mg(2+)</name>
        <dbReference type="ChEBI" id="CHEBI:18420"/>
    </cofactor>
</comment>
<dbReference type="NCBIfam" id="TIGR02191">
    <property type="entry name" value="RNaseIII"/>
    <property type="match status" value="1"/>
</dbReference>